<keyword evidence="3" id="KW-1185">Reference proteome</keyword>
<dbReference type="InterPro" id="IPR010148">
    <property type="entry name" value="CRISPR-assoc_prot_CT1975"/>
</dbReference>
<evidence type="ECO:0000313" key="3">
    <source>
        <dbReference type="Proteomes" id="UP000311713"/>
    </source>
</evidence>
<proteinExistence type="predicted"/>
<accession>A0A5C4UU55</accession>
<name>A0A5C4UU55_9ACTN</name>
<evidence type="ECO:0000313" key="2">
    <source>
        <dbReference type="EMBL" id="TNM27065.1"/>
    </source>
</evidence>
<evidence type="ECO:0000256" key="1">
    <source>
        <dbReference type="SAM" id="MobiDB-lite"/>
    </source>
</evidence>
<dbReference type="RefSeq" id="WP_139648090.1">
    <property type="nucleotide sequence ID" value="NZ_BAAAZS010000022.1"/>
</dbReference>
<reference evidence="2 3" key="1">
    <citation type="submission" date="2019-06" db="EMBL/GenBank/DDBJ databases">
        <title>Draft genome of Streptomyces sedi sp. JCM16909.</title>
        <authorList>
            <person name="Klykleung N."/>
            <person name="Tanasupawat S."/>
            <person name="Kudo T."/>
            <person name="Yuki M."/>
            <person name="Ohkuma M."/>
        </authorList>
    </citation>
    <scope>NUCLEOTIDE SEQUENCE [LARGE SCALE GENOMIC DNA]</scope>
    <source>
        <strain evidence="2 3">JCM 16909</strain>
    </source>
</reference>
<protein>
    <recommendedName>
        <fullName evidence="4">Type I-E CRISPR-associated protein Cas7/Cse4/CasC</fullName>
    </recommendedName>
</protein>
<organism evidence="2 3">
    <name type="scientific">Streptomyces sedi</name>
    <dbReference type="NCBI Taxonomy" id="555059"/>
    <lineage>
        <taxon>Bacteria</taxon>
        <taxon>Bacillati</taxon>
        <taxon>Actinomycetota</taxon>
        <taxon>Actinomycetes</taxon>
        <taxon>Kitasatosporales</taxon>
        <taxon>Streptomycetaceae</taxon>
        <taxon>Streptomyces</taxon>
    </lineage>
</organism>
<comment type="caution">
    <text evidence="2">The sequence shown here is derived from an EMBL/GenBank/DDBJ whole genome shotgun (WGS) entry which is preliminary data.</text>
</comment>
<dbReference type="Pfam" id="PF09344">
    <property type="entry name" value="Cas_CT1975"/>
    <property type="match status" value="1"/>
</dbReference>
<sequence length="423" mass="45045">MTTNLFVDVHIVQSMPYNSVNRDRNGMPKVAVFGGVTRGRTSGQHDRRHARDALEKALGEKAYRTRRTPQEVAKRLAERGWDQGDALLATQILIAALGIKGLGITDEGSTNTLLFLPATAFDDLADLADADRDTLTQAANAARTAMEKAKKKTAPKSGTGEDNAEDDDTPTNDSDEDSGATAILAKAAKTAKLEKTTIDAVRQILHTKNASIAAYGRMLANDPGSTTTGAVQTAHSISTHAVAPQIDFFSAVDDIVKNDGEETGAGHMGDQNYSSATYYRYSTVNMGALTTNLGGDHTTANDVLTALLHALATVVFPGKATTTAPHAPPHLVYIAIRTDRPVNLVGAFETPVPAGPQGYLRASTAALDTHNQAVTDFFGPDNHLTHAHTTLISDQQHPSLGERLTSLEQLIQHTITAIATHTK</sequence>
<evidence type="ECO:0008006" key="4">
    <source>
        <dbReference type="Google" id="ProtNLM"/>
    </source>
</evidence>
<dbReference type="Proteomes" id="UP000311713">
    <property type="component" value="Unassembled WGS sequence"/>
</dbReference>
<dbReference type="OrthoDB" id="5291250at2"/>
<dbReference type="EMBL" id="VDGT01000019">
    <property type="protein sequence ID" value="TNM27065.1"/>
    <property type="molecule type" value="Genomic_DNA"/>
</dbReference>
<feature type="compositionally biased region" description="Acidic residues" evidence="1">
    <location>
        <begin position="162"/>
        <end position="178"/>
    </location>
</feature>
<gene>
    <name evidence="2" type="ORF">FH715_22180</name>
</gene>
<feature type="region of interest" description="Disordered" evidence="1">
    <location>
        <begin position="146"/>
        <end position="178"/>
    </location>
</feature>
<dbReference type="AlphaFoldDB" id="A0A5C4UU55"/>